<dbReference type="KEGG" id="acel:acsn021_27160"/>
<dbReference type="GO" id="GO:0046872">
    <property type="term" value="F:metal ion binding"/>
    <property type="evidence" value="ECO:0007669"/>
    <property type="project" value="UniProtKB-KW"/>
</dbReference>
<dbReference type="SUPFAM" id="SSF56059">
    <property type="entry name" value="Glutathione synthetase ATP-binding domain-like"/>
    <property type="match status" value="1"/>
</dbReference>
<dbReference type="AlphaFoldDB" id="A0A6S6R4Z7"/>
<gene>
    <name evidence="4" type="ORF">acsn021_27160</name>
</gene>
<dbReference type="InterPro" id="IPR011761">
    <property type="entry name" value="ATP-grasp"/>
</dbReference>
<protein>
    <submittedName>
        <fullName evidence="4">Uncharacterized protein</fullName>
    </submittedName>
</protein>
<keyword evidence="3" id="KW-0067">ATP-binding</keyword>
<keyword evidence="5" id="KW-1185">Reference proteome</keyword>
<organism evidence="4 5">
    <name type="scientific">Anaerocolumna cellulosilytica</name>
    <dbReference type="NCBI Taxonomy" id="433286"/>
    <lineage>
        <taxon>Bacteria</taxon>
        <taxon>Bacillati</taxon>
        <taxon>Bacillota</taxon>
        <taxon>Clostridia</taxon>
        <taxon>Lachnospirales</taxon>
        <taxon>Lachnospiraceae</taxon>
        <taxon>Anaerocolumna</taxon>
    </lineage>
</organism>
<accession>A0A6S6R4Z7</accession>
<dbReference type="PANTHER" id="PTHR21621">
    <property type="entry name" value="RIBOSOMAL PROTEIN S6 MODIFICATION PROTEIN"/>
    <property type="match status" value="1"/>
</dbReference>
<dbReference type="Gene3D" id="3.40.50.20">
    <property type="match status" value="1"/>
</dbReference>
<reference evidence="4 5" key="1">
    <citation type="journal article" date="2016" name="Int. J. Syst. Evol. Microbiol.">
        <title>Descriptions of Anaerotaenia torta gen. nov., sp. nov. and Anaerocolumna cellulosilytica gen. nov., sp. nov. isolated from a methanogenic reactor of cattle waste.</title>
        <authorList>
            <person name="Uek A."/>
            <person name="Ohtaki Y."/>
            <person name="Kaku N."/>
            <person name="Ueki K."/>
        </authorList>
    </citation>
    <scope>NUCLEOTIDE SEQUENCE [LARGE SCALE GENOMIC DNA]</scope>
    <source>
        <strain evidence="4 5">SN021</strain>
    </source>
</reference>
<dbReference type="GO" id="GO:0016879">
    <property type="term" value="F:ligase activity, forming carbon-nitrogen bonds"/>
    <property type="evidence" value="ECO:0007669"/>
    <property type="project" value="TreeGrafter"/>
</dbReference>
<dbReference type="NCBIfam" id="TIGR00768">
    <property type="entry name" value="rimK_fam"/>
    <property type="match status" value="1"/>
</dbReference>
<dbReference type="InterPro" id="IPR004666">
    <property type="entry name" value="Rp_bS6_RimK/Lys_biosynth_LsyX"/>
</dbReference>
<name>A0A6S6R4Z7_9FIRM</name>
<dbReference type="PANTHER" id="PTHR21621:SF0">
    <property type="entry name" value="BETA-CITRYLGLUTAMATE SYNTHASE B-RELATED"/>
    <property type="match status" value="1"/>
</dbReference>
<dbReference type="Proteomes" id="UP000515561">
    <property type="component" value="Chromosome"/>
</dbReference>
<dbReference type="RefSeq" id="WP_184095788.1">
    <property type="nucleotide sequence ID" value="NZ_AP023367.1"/>
</dbReference>
<keyword evidence="1" id="KW-0479">Metal-binding</keyword>
<dbReference type="Pfam" id="PF08443">
    <property type="entry name" value="RimK"/>
    <property type="match status" value="1"/>
</dbReference>
<evidence type="ECO:0000256" key="2">
    <source>
        <dbReference type="ARBA" id="ARBA00022741"/>
    </source>
</evidence>
<dbReference type="GO" id="GO:0005737">
    <property type="term" value="C:cytoplasm"/>
    <property type="evidence" value="ECO:0007669"/>
    <property type="project" value="TreeGrafter"/>
</dbReference>
<evidence type="ECO:0000256" key="3">
    <source>
        <dbReference type="ARBA" id="ARBA00022840"/>
    </source>
</evidence>
<dbReference type="GO" id="GO:0005524">
    <property type="term" value="F:ATP binding"/>
    <property type="evidence" value="ECO:0007669"/>
    <property type="project" value="UniProtKB-UniRule"/>
</dbReference>
<evidence type="ECO:0000313" key="4">
    <source>
        <dbReference type="EMBL" id="BCJ95147.1"/>
    </source>
</evidence>
<evidence type="ECO:0000256" key="1">
    <source>
        <dbReference type="ARBA" id="ARBA00022723"/>
    </source>
</evidence>
<dbReference type="Gene3D" id="3.30.470.20">
    <property type="entry name" value="ATP-grasp fold, B domain"/>
    <property type="match status" value="1"/>
</dbReference>
<sequence>MKGWLITNGFLHTTKFTEIHLWLIESAKKLGIELTAKTNIEVLALLDSNAAKKAREESIDFVLFWDKDVRLAKYLEMTGYPVFNSSKAIEACDDKSLTHLCLQGAGIFMPRTLIAPMTFSNIGYTNLNFLAEAEQKLSYPMIVKECFGSFGQQVYMARNQEELVAIVTGIGAKPMLFQEFIKTSSGRDVRLQIVGGKVVAAMYRYSDTGDFRANVANGGKMKAYEPTQKQVELAIQCCKILGLDFGGVDILFGEDQEPVVCEVNSNAHFKNIYDCTGINVADSILEYIVKRICIG</sequence>
<keyword evidence="2" id="KW-0547">Nucleotide-binding</keyword>
<evidence type="ECO:0000313" key="5">
    <source>
        <dbReference type="Proteomes" id="UP000515561"/>
    </source>
</evidence>
<dbReference type="PROSITE" id="PS50975">
    <property type="entry name" value="ATP_GRASP"/>
    <property type="match status" value="1"/>
</dbReference>
<dbReference type="InterPro" id="IPR013651">
    <property type="entry name" value="ATP-grasp_RimK-type"/>
</dbReference>
<proteinExistence type="predicted"/>
<dbReference type="EMBL" id="AP023367">
    <property type="protein sequence ID" value="BCJ95147.1"/>
    <property type="molecule type" value="Genomic_DNA"/>
</dbReference>